<dbReference type="AlphaFoldDB" id="A0A195D6I8"/>
<organism evidence="3 4">
    <name type="scientific">Cyphomyrmex costatus</name>
    <dbReference type="NCBI Taxonomy" id="456900"/>
    <lineage>
        <taxon>Eukaryota</taxon>
        <taxon>Metazoa</taxon>
        <taxon>Ecdysozoa</taxon>
        <taxon>Arthropoda</taxon>
        <taxon>Hexapoda</taxon>
        <taxon>Insecta</taxon>
        <taxon>Pterygota</taxon>
        <taxon>Neoptera</taxon>
        <taxon>Endopterygota</taxon>
        <taxon>Hymenoptera</taxon>
        <taxon>Apocrita</taxon>
        <taxon>Aculeata</taxon>
        <taxon>Formicoidea</taxon>
        <taxon>Formicidae</taxon>
        <taxon>Myrmicinae</taxon>
        <taxon>Cyphomyrmex</taxon>
    </lineage>
</organism>
<dbReference type="Proteomes" id="UP000078542">
    <property type="component" value="Unassembled WGS sequence"/>
</dbReference>
<keyword evidence="2" id="KW-0732">Signal</keyword>
<evidence type="ECO:0000313" key="4">
    <source>
        <dbReference type="Proteomes" id="UP000078542"/>
    </source>
</evidence>
<keyword evidence="4" id="KW-1185">Reference proteome</keyword>
<feature type="compositionally biased region" description="Basic and acidic residues" evidence="1">
    <location>
        <begin position="144"/>
        <end position="160"/>
    </location>
</feature>
<evidence type="ECO:0000256" key="1">
    <source>
        <dbReference type="SAM" id="MobiDB-lite"/>
    </source>
</evidence>
<feature type="signal peptide" evidence="2">
    <location>
        <begin position="1"/>
        <end position="22"/>
    </location>
</feature>
<dbReference type="EMBL" id="KQ976760">
    <property type="protein sequence ID" value="KYN08510.1"/>
    <property type="molecule type" value="Genomic_DNA"/>
</dbReference>
<accession>A0A195D6I8</accession>
<sequence>MGSRKHSKALTACLGIATCTSCFPFEPTEVSAFYFVTSYNQVREQTPVGRAPWVAYNKHTKTSNFRRCPAFPPKEESRHDDASLHAASSGKYPPMSFGKNIRKKKLLVVCTDASGITATTTRCPRFRLQRRSRISSRAADEDEKFPRDFYGDNAPGRKDNAPGNTGREGHDYPLLFLPTGCRGVTPDGIYEAARKATDEI</sequence>
<gene>
    <name evidence="3" type="ORF">ALC62_00494</name>
</gene>
<reference evidence="3 4" key="1">
    <citation type="submission" date="2016-03" db="EMBL/GenBank/DDBJ databases">
        <title>Cyphomyrmex costatus WGS genome.</title>
        <authorList>
            <person name="Nygaard S."/>
            <person name="Hu H."/>
            <person name="Boomsma J."/>
            <person name="Zhang G."/>
        </authorList>
    </citation>
    <scope>NUCLEOTIDE SEQUENCE [LARGE SCALE GENOMIC DNA]</scope>
    <source>
        <strain evidence="3">MS0001</strain>
        <tissue evidence="3">Whole body</tissue>
    </source>
</reference>
<evidence type="ECO:0000256" key="2">
    <source>
        <dbReference type="SAM" id="SignalP"/>
    </source>
</evidence>
<name>A0A195D6I8_9HYME</name>
<feature type="chain" id="PRO_5008270306" evidence="2">
    <location>
        <begin position="23"/>
        <end position="200"/>
    </location>
</feature>
<evidence type="ECO:0000313" key="3">
    <source>
        <dbReference type="EMBL" id="KYN08510.1"/>
    </source>
</evidence>
<protein>
    <submittedName>
        <fullName evidence="3">Uncharacterized protein</fullName>
    </submittedName>
</protein>
<proteinExistence type="predicted"/>
<feature type="region of interest" description="Disordered" evidence="1">
    <location>
        <begin position="134"/>
        <end position="172"/>
    </location>
</feature>